<proteinExistence type="predicted"/>
<accession>A0A396J8P4</accession>
<reference evidence="2" key="1">
    <citation type="journal article" date="2018" name="Nat. Plants">
        <title>Whole-genome landscape of Medicago truncatula symbiotic genes.</title>
        <authorList>
            <person name="Pecrix Y."/>
            <person name="Staton S.E."/>
            <person name="Sallet E."/>
            <person name="Lelandais-Briere C."/>
            <person name="Moreau S."/>
            <person name="Carrere S."/>
            <person name="Blein T."/>
            <person name="Jardinaud M.F."/>
            <person name="Latrasse D."/>
            <person name="Zouine M."/>
            <person name="Zahm M."/>
            <person name="Kreplak J."/>
            <person name="Mayjonade B."/>
            <person name="Satge C."/>
            <person name="Perez M."/>
            <person name="Cauet S."/>
            <person name="Marande W."/>
            <person name="Chantry-Darmon C."/>
            <person name="Lopez-Roques C."/>
            <person name="Bouchez O."/>
            <person name="Berard A."/>
            <person name="Debelle F."/>
            <person name="Munos S."/>
            <person name="Bendahmane A."/>
            <person name="Berges H."/>
            <person name="Niebel A."/>
            <person name="Buitink J."/>
            <person name="Frugier F."/>
            <person name="Benhamed M."/>
            <person name="Crespi M."/>
            <person name="Gouzy J."/>
            <person name="Gamas P."/>
        </authorList>
    </citation>
    <scope>NUCLEOTIDE SEQUENCE [LARGE SCALE GENOMIC DNA]</scope>
    <source>
        <strain evidence="2">cv. Jemalong A17</strain>
    </source>
</reference>
<gene>
    <name evidence="1" type="ORF">MtrunA17_Chr2g0312341</name>
</gene>
<name>A0A396J8P4_MEDTR</name>
<sequence length="41" mass="5030">MQNHFYSRETKQNQNQNQFYTSKINFGYSKNEMKHTHCTKS</sequence>
<dbReference type="AlphaFoldDB" id="A0A396J8P4"/>
<dbReference type="EMBL" id="PSQE01000002">
    <property type="protein sequence ID" value="RHN74619.1"/>
    <property type="molecule type" value="Genomic_DNA"/>
</dbReference>
<organism evidence="1 2">
    <name type="scientific">Medicago truncatula</name>
    <name type="common">Barrel medic</name>
    <name type="synonym">Medicago tribuloides</name>
    <dbReference type="NCBI Taxonomy" id="3880"/>
    <lineage>
        <taxon>Eukaryota</taxon>
        <taxon>Viridiplantae</taxon>
        <taxon>Streptophyta</taxon>
        <taxon>Embryophyta</taxon>
        <taxon>Tracheophyta</taxon>
        <taxon>Spermatophyta</taxon>
        <taxon>Magnoliopsida</taxon>
        <taxon>eudicotyledons</taxon>
        <taxon>Gunneridae</taxon>
        <taxon>Pentapetalae</taxon>
        <taxon>rosids</taxon>
        <taxon>fabids</taxon>
        <taxon>Fabales</taxon>
        <taxon>Fabaceae</taxon>
        <taxon>Papilionoideae</taxon>
        <taxon>50 kb inversion clade</taxon>
        <taxon>NPAAA clade</taxon>
        <taxon>Hologalegina</taxon>
        <taxon>IRL clade</taxon>
        <taxon>Trifolieae</taxon>
        <taxon>Medicago</taxon>
    </lineage>
</organism>
<dbReference type="Gramene" id="rna10720">
    <property type="protein sequence ID" value="RHN74619.1"/>
    <property type="gene ID" value="gene10720"/>
</dbReference>
<evidence type="ECO:0000313" key="1">
    <source>
        <dbReference type="EMBL" id="RHN74619.1"/>
    </source>
</evidence>
<comment type="caution">
    <text evidence="1">The sequence shown here is derived from an EMBL/GenBank/DDBJ whole genome shotgun (WGS) entry which is preliminary data.</text>
</comment>
<protein>
    <submittedName>
        <fullName evidence="1">Uncharacterized protein</fullName>
    </submittedName>
</protein>
<evidence type="ECO:0000313" key="2">
    <source>
        <dbReference type="Proteomes" id="UP000265566"/>
    </source>
</evidence>
<dbReference type="Proteomes" id="UP000265566">
    <property type="component" value="Chromosome 2"/>
</dbReference>